<dbReference type="RefSeq" id="WP_182538769.1">
    <property type="nucleotide sequence ID" value="NZ_JACGXA010000001.1"/>
</dbReference>
<dbReference type="Proteomes" id="UP000580910">
    <property type="component" value="Unassembled WGS sequence"/>
</dbReference>
<accession>A0A7W3P9L5</accession>
<dbReference type="SUPFAM" id="SSF55144">
    <property type="entry name" value="LigT-like"/>
    <property type="match status" value="1"/>
</dbReference>
<evidence type="ECO:0000313" key="2">
    <source>
        <dbReference type="Proteomes" id="UP000580910"/>
    </source>
</evidence>
<gene>
    <name evidence="1" type="ORF">FB382_001959</name>
</gene>
<protein>
    <recommendedName>
        <fullName evidence="3">2'-5' RNA ligase superfamily protein</fullName>
    </recommendedName>
</protein>
<dbReference type="AlphaFoldDB" id="A0A7W3P9L5"/>
<evidence type="ECO:0008006" key="3">
    <source>
        <dbReference type="Google" id="ProtNLM"/>
    </source>
</evidence>
<sequence length="166" mass="18119">MPRLHALELVPDEAGRESVLRDWQALRDAGLPSQLDHKGMTNTPHVTLVAAPALSEHALDQARDLLGALLPVRARTSGLLLLGGPRVTVARALDVDDEVVHAVLRLRALVDGPQHDSWLPHISLGRRVPRAEVGRAIEVLGHRDVELSLTGLRRWDPDNGTVTPFP</sequence>
<dbReference type="Gene3D" id="3.90.1140.10">
    <property type="entry name" value="Cyclic phosphodiesterase"/>
    <property type="match status" value="1"/>
</dbReference>
<proteinExistence type="predicted"/>
<dbReference type="InterPro" id="IPR009097">
    <property type="entry name" value="Cyclic_Pdiesterase"/>
</dbReference>
<keyword evidence="2" id="KW-1185">Reference proteome</keyword>
<name>A0A7W3P9L5_9ACTN</name>
<evidence type="ECO:0000313" key="1">
    <source>
        <dbReference type="EMBL" id="MBA8803668.1"/>
    </source>
</evidence>
<dbReference type="Pfam" id="PF13563">
    <property type="entry name" value="2_5_RNA_ligase2"/>
    <property type="match status" value="1"/>
</dbReference>
<reference evidence="1 2" key="1">
    <citation type="submission" date="2020-07" db="EMBL/GenBank/DDBJ databases">
        <title>Sequencing the genomes of 1000 actinobacteria strains.</title>
        <authorList>
            <person name="Klenk H.-P."/>
        </authorList>
    </citation>
    <scope>NUCLEOTIDE SEQUENCE [LARGE SCALE GENOMIC DNA]</scope>
    <source>
        <strain evidence="1 2">DSM 21349</strain>
    </source>
</reference>
<dbReference type="EMBL" id="JACGXA010000001">
    <property type="protein sequence ID" value="MBA8803668.1"/>
    <property type="molecule type" value="Genomic_DNA"/>
</dbReference>
<comment type="caution">
    <text evidence="1">The sequence shown here is derived from an EMBL/GenBank/DDBJ whole genome shotgun (WGS) entry which is preliminary data.</text>
</comment>
<organism evidence="1 2">
    <name type="scientific">Nocardioides ginsengisegetis</name>
    <dbReference type="NCBI Taxonomy" id="661491"/>
    <lineage>
        <taxon>Bacteria</taxon>
        <taxon>Bacillati</taxon>
        <taxon>Actinomycetota</taxon>
        <taxon>Actinomycetes</taxon>
        <taxon>Propionibacteriales</taxon>
        <taxon>Nocardioidaceae</taxon>
        <taxon>Nocardioides</taxon>
    </lineage>
</organism>